<gene>
    <name evidence="1" type="ORF">J2X98_001801</name>
</gene>
<comment type="caution">
    <text evidence="1">The sequence shown here is derived from an EMBL/GenBank/DDBJ whole genome shotgun (WGS) entry which is preliminary data.</text>
</comment>
<proteinExistence type="predicted"/>
<protein>
    <submittedName>
        <fullName evidence="1">Uncharacterized protein</fullName>
    </submittedName>
</protein>
<organism evidence="1 2">
    <name type="scientific">Pseudarthrobacter enclensis</name>
    <dbReference type="NCBI Taxonomy" id="993070"/>
    <lineage>
        <taxon>Bacteria</taxon>
        <taxon>Bacillati</taxon>
        <taxon>Actinomycetota</taxon>
        <taxon>Actinomycetes</taxon>
        <taxon>Micrococcales</taxon>
        <taxon>Micrococcaceae</taxon>
        <taxon>Pseudarthrobacter</taxon>
    </lineage>
</organism>
<dbReference type="Proteomes" id="UP001226577">
    <property type="component" value="Unassembled WGS sequence"/>
</dbReference>
<evidence type="ECO:0000313" key="2">
    <source>
        <dbReference type="Proteomes" id="UP001226577"/>
    </source>
</evidence>
<reference evidence="1 2" key="1">
    <citation type="submission" date="2023-07" db="EMBL/GenBank/DDBJ databases">
        <title>Sorghum-associated microbial communities from plants grown in Nebraska, USA.</title>
        <authorList>
            <person name="Schachtman D."/>
        </authorList>
    </citation>
    <scope>NUCLEOTIDE SEQUENCE [LARGE SCALE GENOMIC DNA]</scope>
    <source>
        <strain evidence="1 2">CC222</strain>
    </source>
</reference>
<accession>A0ABT9RSK1</accession>
<name>A0ABT9RSK1_9MICC</name>
<sequence>MQGKPPYAGRMRWDALFHDMEGQFAEADRLALDSEINERARAEMVGLSLEDRLRAAVGFRIAVHLLCGESAHGELTHAGADALVLDEGPHQVLIPYAAAARYVGLGRYTLQEDSRVRRAIGLAHSLRCLARDRAEISVTTAGSGGPVRLAGVIDRVGKDYIDLASVIPGEDRRRNSVSQVSAIPFAALAMIRSRSS</sequence>
<keyword evidence="2" id="KW-1185">Reference proteome</keyword>
<evidence type="ECO:0000313" key="1">
    <source>
        <dbReference type="EMBL" id="MDP9888214.1"/>
    </source>
</evidence>
<dbReference type="EMBL" id="JAUSRE010000007">
    <property type="protein sequence ID" value="MDP9888214.1"/>
    <property type="molecule type" value="Genomic_DNA"/>
</dbReference>